<accession>A0ABT3H428</accession>
<comment type="caution">
    <text evidence="2">The sequence shown here is derived from an EMBL/GenBank/DDBJ whole genome shotgun (WGS) entry which is preliminary data.</text>
</comment>
<evidence type="ECO:0000313" key="3">
    <source>
        <dbReference type="Proteomes" id="UP001208938"/>
    </source>
</evidence>
<proteinExistence type="predicted"/>
<dbReference type="InterPro" id="IPR036116">
    <property type="entry name" value="FN3_sf"/>
</dbReference>
<sequence length="859" mass="91376">MAIAVAIIGKIATLGVAGAFGLTGFVATIANFGASLLLSAAGQALSQRGQANNSRTVSITQPIAPREIVYGRVRKGGTIVFKGSSAEGNRFGEQLYHLVIVLAAHEVAGIDEIYLNNELAFNAEGIPQGRYYDRAAVEKRLGTDGQTAFVAPGWTEKWTADHRLAGCAAIAIRFFYDTDTYPQGVPKVTAIVRGKNDILDPRTGERGYTTNAALCLADYMANEDFGLGAGIGDPQGIDGDDLIGEANICDEEIALADGGTEPRYTINGVVDTSATPQAIIQAMLTAMAGQVVRSGGVWRILSGAYRTPEHSLSDDDAAGPLKLVTRLSRASSFNAVRGTFISPENDWQPDDFPIYASDVYLAEDNGRRAWRDITLPFTISSSAAQRIAKIELEISRRQLSVEWPAHLTHLRVRPGDTVSLTRARWGADAKPFAATGLTLQPVADGIGLMPVLRLSETSPLVYSWDATEEQIYAAAPRTTLPSAFDVAAPGITNVVETLYATRAGDGVKARATITWSPSSHNGILRYELEGSLDGGDWVRLTDTASTTAVIEDITPGPWAFRVAAISKLGVRSPWASYEQEIHGLLQPPQALQDVSIQSAGGLAVLKWRVPLDLDVLIGGRVVIRHSSSASPQWTNSVLLDEVTGNTTIAIVPLLPGTYLVRAIDSTGIPGPVSQVETDAAQAVAFSTAGLLQADTAFSGAHDGTAVDAGELTLAGTTLFDDIPGYIGDVQSWDLPFGITLSGLYTFATTLDLGAAKTVRARAVVTMESVALNDIFDSRTGPIDGWGDFDGTENAECDAEVQLRTTPDDPSGSPSWSAWRRINATEITARGVQARALLSTKTIDYAPIVTVLRVTFDEVA</sequence>
<evidence type="ECO:0000313" key="2">
    <source>
        <dbReference type="EMBL" id="MCW1934532.1"/>
    </source>
</evidence>
<evidence type="ECO:0000259" key="1">
    <source>
        <dbReference type="Pfam" id="PF13550"/>
    </source>
</evidence>
<feature type="domain" description="Tip attachment protein J" evidence="1">
    <location>
        <begin position="273"/>
        <end position="423"/>
    </location>
</feature>
<dbReference type="Pfam" id="PF13550">
    <property type="entry name" value="Phage-tail_3"/>
    <property type="match status" value="1"/>
</dbReference>
<dbReference type="SUPFAM" id="SSF49265">
    <property type="entry name" value="Fibronectin type III"/>
    <property type="match status" value="1"/>
</dbReference>
<dbReference type="RefSeq" id="WP_264507317.1">
    <property type="nucleotide sequence ID" value="NZ_JAPDFL010000001.1"/>
</dbReference>
<reference evidence="2 3" key="1">
    <citation type="submission" date="2022-10" db="EMBL/GenBank/DDBJ databases">
        <title>Pararhodobacter sp. nov., isolated from marine algae.</title>
        <authorList>
            <person name="Choi B.J."/>
            <person name="Kim J.M."/>
            <person name="Lee J.K."/>
            <person name="Choi D.G."/>
            <person name="Jeon C.O."/>
        </authorList>
    </citation>
    <scope>NUCLEOTIDE SEQUENCE [LARGE SCALE GENOMIC DNA]</scope>
    <source>
        <strain evidence="2 3">ZQ420</strain>
    </source>
</reference>
<dbReference type="Proteomes" id="UP001208938">
    <property type="component" value="Unassembled WGS sequence"/>
</dbReference>
<dbReference type="InterPro" id="IPR013783">
    <property type="entry name" value="Ig-like_fold"/>
</dbReference>
<dbReference type="Gene3D" id="2.60.40.10">
    <property type="entry name" value="Immunoglobulins"/>
    <property type="match status" value="1"/>
</dbReference>
<dbReference type="PANTHER" id="PTHR36251:SF2">
    <property type="entry name" value="GIFSY-2 PROPHAGE HOST SPECIFICITY PROTEIN J, PHAGE LAMBDA"/>
    <property type="match status" value="1"/>
</dbReference>
<dbReference type="InterPro" id="IPR053171">
    <property type="entry name" value="Viral_Tip_Attach_Protein"/>
</dbReference>
<protein>
    <submittedName>
        <fullName evidence="2">Phage tail protein</fullName>
    </submittedName>
</protein>
<dbReference type="EMBL" id="JAPDFL010000001">
    <property type="protein sequence ID" value="MCW1934532.1"/>
    <property type="molecule type" value="Genomic_DNA"/>
</dbReference>
<name>A0ABT3H428_9RHOB</name>
<keyword evidence="3" id="KW-1185">Reference proteome</keyword>
<gene>
    <name evidence="2" type="ORF">OKW52_20315</name>
</gene>
<organism evidence="2 3">
    <name type="scientific">Pararhodobacter zhoushanensis</name>
    <dbReference type="NCBI Taxonomy" id="2479545"/>
    <lineage>
        <taxon>Bacteria</taxon>
        <taxon>Pseudomonadati</taxon>
        <taxon>Pseudomonadota</taxon>
        <taxon>Alphaproteobacteria</taxon>
        <taxon>Rhodobacterales</taxon>
        <taxon>Paracoccaceae</taxon>
        <taxon>Pararhodobacter</taxon>
    </lineage>
</organism>
<dbReference type="PANTHER" id="PTHR36251">
    <property type="entry name" value="FELS-1 PROPHAGE HOST SPECIFICITY PROTEIN-RELATED"/>
    <property type="match status" value="1"/>
</dbReference>
<dbReference type="InterPro" id="IPR032876">
    <property type="entry name" value="J_dom"/>
</dbReference>